<keyword evidence="2" id="KW-1133">Transmembrane helix</keyword>
<feature type="transmembrane region" description="Helical" evidence="2">
    <location>
        <begin position="132"/>
        <end position="159"/>
    </location>
</feature>
<evidence type="ECO:0000313" key="3">
    <source>
        <dbReference type="EMBL" id="HGF35447.1"/>
    </source>
</evidence>
<organism evidence="3">
    <name type="scientific">Desulfobacca acetoxidans</name>
    <dbReference type="NCBI Taxonomy" id="60893"/>
    <lineage>
        <taxon>Bacteria</taxon>
        <taxon>Pseudomonadati</taxon>
        <taxon>Thermodesulfobacteriota</taxon>
        <taxon>Desulfobaccia</taxon>
        <taxon>Desulfobaccales</taxon>
        <taxon>Desulfobaccaceae</taxon>
        <taxon>Desulfobacca</taxon>
    </lineage>
</organism>
<keyword evidence="2" id="KW-0812">Transmembrane</keyword>
<gene>
    <name evidence="3" type="ORF">ENW96_13890</name>
</gene>
<name>A0A7C3Z331_9BACT</name>
<proteinExistence type="predicted"/>
<comment type="caution">
    <text evidence="3">The sequence shown here is derived from an EMBL/GenBank/DDBJ whole genome shotgun (WGS) entry which is preliminary data.</text>
</comment>
<feature type="region of interest" description="Disordered" evidence="1">
    <location>
        <begin position="199"/>
        <end position="221"/>
    </location>
</feature>
<dbReference type="EMBL" id="DTMF01000333">
    <property type="protein sequence ID" value="HGF35447.1"/>
    <property type="molecule type" value="Genomic_DNA"/>
</dbReference>
<reference evidence="3" key="1">
    <citation type="journal article" date="2020" name="mSystems">
        <title>Genome- and Community-Level Interaction Insights into Carbon Utilization and Element Cycling Functions of Hydrothermarchaeota in Hydrothermal Sediment.</title>
        <authorList>
            <person name="Zhou Z."/>
            <person name="Liu Y."/>
            <person name="Xu W."/>
            <person name="Pan J."/>
            <person name="Luo Z.H."/>
            <person name="Li M."/>
        </authorList>
    </citation>
    <scope>NUCLEOTIDE SEQUENCE [LARGE SCALE GENOMIC DNA]</scope>
    <source>
        <strain evidence="3">SpSt-897</strain>
    </source>
</reference>
<accession>A0A7C3Z331</accession>
<dbReference type="AlphaFoldDB" id="A0A7C3Z331"/>
<sequence>MFIKEHFQLLVPWLLIAWLIFSLCSWTGLAQIHKAWQKLAVLALAAIMALVPFLGLSLADYLLSLNPNFSIGSLALVGVLLWPKIAGRPLLSESSLRVFCLWNAGFSLVLFSSCLGLIPYDLYALGYHFSPWFAVMALTTLVAVWVWSPLSFIFIAYIAAFDLQLLPSPNFFDYLTDGFLLFMSSGLLLFRARPWSTEIQGSPGPPRGAEFSQAGKGSALI</sequence>
<protein>
    <submittedName>
        <fullName evidence="3">Uncharacterized protein</fullName>
    </submittedName>
</protein>
<evidence type="ECO:0000256" key="2">
    <source>
        <dbReference type="SAM" id="Phobius"/>
    </source>
</evidence>
<feature type="transmembrane region" description="Helical" evidence="2">
    <location>
        <begin position="98"/>
        <end position="120"/>
    </location>
</feature>
<feature type="transmembrane region" description="Helical" evidence="2">
    <location>
        <begin position="41"/>
        <end position="63"/>
    </location>
</feature>
<feature type="transmembrane region" description="Helical" evidence="2">
    <location>
        <begin position="6"/>
        <end position="29"/>
    </location>
</feature>
<evidence type="ECO:0000256" key="1">
    <source>
        <dbReference type="SAM" id="MobiDB-lite"/>
    </source>
</evidence>
<keyword evidence="2" id="KW-0472">Membrane</keyword>
<feature type="transmembrane region" description="Helical" evidence="2">
    <location>
        <begin position="69"/>
        <end position="86"/>
    </location>
</feature>